<keyword evidence="3 11" id="KW-0633">Potassium transport</keyword>
<keyword evidence="9 11" id="KW-0406">Ion transport</keyword>
<evidence type="ECO:0000256" key="2">
    <source>
        <dbReference type="ARBA" id="ARBA00022475"/>
    </source>
</evidence>
<keyword evidence="14" id="KW-1185">Reference proteome</keyword>
<proteinExistence type="inferred from homology"/>
<evidence type="ECO:0000313" key="14">
    <source>
        <dbReference type="Proteomes" id="UP000480684"/>
    </source>
</evidence>
<evidence type="ECO:0000313" key="13">
    <source>
        <dbReference type="EMBL" id="NFV78932.1"/>
    </source>
</evidence>
<dbReference type="PANTHER" id="PTHR30042">
    <property type="entry name" value="POTASSIUM-TRANSPORTING ATPASE C CHAIN"/>
    <property type="match status" value="1"/>
</dbReference>
<evidence type="ECO:0000256" key="5">
    <source>
        <dbReference type="ARBA" id="ARBA00022741"/>
    </source>
</evidence>
<keyword evidence="1 11" id="KW-0813">Transport</keyword>
<dbReference type="Proteomes" id="UP000480684">
    <property type="component" value="Unassembled WGS sequence"/>
</dbReference>
<gene>
    <name evidence="11 13" type="primary">kdpC</name>
    <name evidence="13" type="ORF">G4223_02225</name>
</gene>
<dbReference type="GO" id="GO:0008556">
    <property type="term" value="F:P-type potassium transmembrane transporter activity"/>
    <property type="evidence" value="ECO:0007669"/>
    <property type="project" value="InterPro"/>
</dbReference>
<keyword evidence="10 11" id="KW-0472">Membrane</keyword>
<feature type="transmembrane region" description="Helical" evidence="11">
    <location>
        <begin position="12"/>
        <end position="35"/>
    </location>
</feature>
<comment type="function">
    <text evidence="11">Part of the high-affinity ATP-driven potassium transport (or Kdp) system, which catalyzes the hydrolysis of ATP coupled with the electrogenic transport of potassium into the cytoplasm. This subunit acts as a catalytic chaperone that increases the ATP-binding affinity of the ATP-hydrolyzing subunit KdpB by the formation of a transient KdpB/KdpC/ATP ternary complex.</text>
</comment>
<dbReference type="AlphaFoldDB" id="A0A7C9UUR2"/>
<dbReference type="HAMAP" id="MF_00276">
    <property type="entry name" value="KdpC"/>
    <property type="match status" value="1"/>
</dbReference>
<dbReference type="NCBIfam" id="NF001454">
    <property type="entry name" value="PRK00315.1"/>
    <property type="match status" value="1"/>
</dbReference>
<comment type="subunit">
    <text evidence="11">The system is composed of three essential subunits: KdpA, KdpB and KdpC.</text>
</comment>
<feature type="region of interest" description="Disordered" evidence="12">
    <location>
        <begin position="67"/>
        <end position="98"/>
    </location>
</feature>
<keyword evidence="8 11" id="KW-1133">Transmembrane helix</keyword>
<keyword evidence="6 11" id="KW-0067">ATP-binding</keyword>
<evidence type="ECO:0000256" key="4">
    <source>
        <dbReference type="ARBA" id="ARBA00022692"/>
    </source>
</evidence>
<evidence type="ECO:0000256" key="3">
    <source>
        <dbReference type="ARBA" id="ARBA00022538"/>
    </source>
</evidence>
<feature type="region of interest" description="Disordered" evidence="12">
    <location>
        <begin position="120"/>
        <end position="139"/>
    </location>
</feature>
<accession>A0A7C9UUR2</accession>
<dbReference type="NCBIfam" id="TIGR00681">
    <property type="entry name" value="kdpC"/>
    <property type="match status" value="1"/>
</dbReference>
<evidence type="ECO:0000256" key="6">
    <source>
        <dbReference type="ARBA" id="ARBA00022840"/>
    </source>
</evidence>
<sequence length="205" mass="21256">MLKELRPALSMMIAMTVVTGIAYPLAVTGIAQSVFPSQAGGSLIEKDGKVIGSELIGQPFTGPGYFWGRPSATSGADPNDPAKTTSVPYNAANSSGSNYGPTSKALIDGAAANIEALKAAHPDQKGPVPADLVTASGSGLDPHITPASAAWQVKRIASARHAPFDAVQQLVGDYTEGRDLGILGEPRVNVLKLNLALDDKWPLKK</sequence>
<dbReference type="EMBL" id="JAAIYP010000007">
    <property type="protein sequence ID" value="NFV78932.1"/>
    <property type="molecule type" value="Genomic_DNA"/>
</dbReference>
<keyword evidence="7 11" id="KW-0630">Potassium</keyword>
<name>A0A7C9UUR2_9PROT</name>
<feature type="compositionally biased region" description="Polar residues" evidence="12">
    <location>
        <begin position="71"/>
        <end position="98"/>
    </location>
</feature>
<dbReference type="PANTHER" id="PTHR30042:SF2">
    <property type="entry name" value="POTASSIUM-TRANSPORTING ATPASE KDPC SUBUNIT"/>
    <property type="match status" value="1"/>
</dbReference>
<organism evidence="13 14">
    <name type="scientific">Magnetospirillum aberrantis SpK</name>
    <dbReference type="NCBI Taxonomy" id="908842"/>
    <lineage>
        <taxon>Bacteria</taxon>
        <taxon>Pseudomonadati</taxon>
        <taxon>Pseudomonadota</taxon>
        <taxon>Alphaproteobacteria</taxon>
        <taxon>Rhodospirillales</taxon>
        <taxon>Rhodospirillaceae</taxon>
        <taxon>Magnetospirillum</taxon>
    </lineage>
</organism>
<reference evidence="13 14" key="1">
    <citation type="submission" date="2020-02" db="EMBL/GenBank/DDBJ databases">
        <authorList>
            <person name="Dziuba M."/>
            <person name="Kuznetsov B."/>
            <person name="Mardanov A."/>
            <person name="Ravin N."/>
            <person name="Grouzdev D."/>
        </authorList>
    </citation>
    <scope>NUCLEOTIDE SEQUENCE [LARGE SCALE GENOMIC DNA]</scope>
    <source>
        <strain evidence="13 14">SpK</strain>
    </source>
</reference>
<evidence type="ECO:0000256" key="10">
    <source>
        <dbReference type="ARBA" id="ARBA00023136"/>
    </source>
</evidence>
<dbReference type="InterPro" id="IPR003820">
    <property type="entry name" value="KdpC"/>
</dbReference>
<protein>
    <recommendedName>
        <fullName evidence="11">Potassium-transporting ATPase KdpC subunit</fullName>
    </recommendedName>
    <alternativeName>
        <fullName evidence="11">ATP phosphohydrolase [potassium-transporting] C chain</fullName>
    </alternativeName>
    <alternativeName>
        <fullName evidence="11">Potassium-binding and translocating subunit C</fullName>
    </alternativeName>
    <alternativeName>
        <fullName evidence="11">Potassium-translocating ATPase C chain</fullName>
    </alternativeName>
</protein>
<comment type="caution">
    <text evidence="13">The sequence shown here is derived from an EMBL/GenBank/DDBJ whole genome shotgun (WGS) entry which is preliminary data.</text>
</comment>
<evidence type="ECO:0000256" key="9">
    <source>
        <dbReference type="ARBA" id="ARBA00023065"/>
    </source>
</evidence>
<evidence type="ECO:0000256" key="11">
    <source>
        <dbReference type="HAMAP-Rule" id="MF_00276"/>
    </source>
</evidence>
<comment type="subcellular location">
    <subcellularLocation>
        <location evidence="11">Cell membrane</location>
        <topology evidence="11">Single-pass membrane protein</topology>
    </subcellularLocation>
</comment>
<keyword evidence="5 11" id="KW-0547">Nucleotide-binding</keyword>
<evidence type="ECO:0000256" key="8">
    <source>
        <dbReference type="ARBA" id="ARBA00022989"/>
    </source>
</evidence>
<dbReference type="GO" id="GO:0005524">
    <property type="term" value="F:ATP binding"/>
    <property type="evidence" value="ECO:0007669"/>
    <property type="project" value="UniProtKB-UniRule"/>
</dbReference>
<evidence type="ECO:0000256" key="1">
    <source>
        <dbReference type="ARBA" id="ARBA00022448"/>
    </source>
</evidence>
<dbReference type="PIRSF" id="PIRSF001296">
    <property type="entry name" value="K_ATPase_KdpC"/>
    <property type="match status" value="1"/>
</dbReference>
<dbReference type="Pfam" id="PF02669">
    <property type="entry name" value="KdpC"/>
    <property type="match status" value="1"/>
</dbReference>
<evidence type="ECO:0000256" key="7">
    <source>
        <dbReference type="ARBA" id="ARBA00022958"/>
    </source>
</evidence>
<evidence type="ECO:0000256" key="12">
    <source>
        <dbReference type="SAM" id="MobiDB-lite"/>
    </source>
</evidence>
<comment type="similarity">
    <text evidence="11">Belongs to the KdpC family.</text>
</comment>
<dbReference type="RefSeq" id="WP_163674397.1">
    <property type="nucleotide sequence ID" value="NZ_JAAIYP010000007.1"/>
</dbReference>
<dbReference type="GO" id="GO:0005886">
    <property type="term" value="C:plasma membrane"/>
    <property type="evidence" value="ECO:0007669"/>
    <property type="project" value="UniProtKB-SubCell"/>
</dbReference>
<keyword evidence="2 11" id="KW-1003">Cell membrane</keyword>
<keyword evidence="4 11" id="KW-0812">Transmembrane</keyword>